<evidence type="ECO:0000313" key="2">
    <source>
        <dbReference type="EMBL" id="MBB3890924.1"/>
    </source>
</evidence>
<name>A0A839ZXY3_9CAUL</name>
<keyword evidence="3" id="KW-1185">Reference proteome</keyword>
<accession>A0A839ZXY3</accession>
<sequence>MAKILGYIAASLDGFIAAPNDSLDWLFKYDGMDLGEHDYALFLKQVRTVVMGRGTYDFLARDPAPWAYGDQRVIVVTSRPIEDPKGPLETRSDVDALIAELRALEDGDVWMLGGGELQMAFMERGALDEIEIYVMPELLGGGRPLFPARGFQASPRLLSAKALDRGCVRLHYALIRAGQRPSP</sequence>
<dbReference type="RefSeq" id="WP_183771400.1">
    <property type="nucleotide sequence ID" value="NZ_JACIDK010000002.1"/>
</dbReference>
<dbReference type="AlphaFoldDB" id="A0A839ZXY3"/>
<organism evidence="2 3">
    <name type="scientific">Phenylobacterium haematophilum</name>
    <dbReference type="NCBI Taxonomy" id="98513"/>
    <lineage>
        <taxon>Bacteria</taxon>
        <taxon>Pseudomonadati</taxon>
        <taxon>Pseudomonadota</taxon>
        <taxon>Alphaproteobacteria</taxon>
        <taxon>Caulobacterales</taxon>
        <taxon>Caulobacteraceae</taxon>
        <taxon>Phenylobacterium</taxon>
    </lineage>
</organism>
<dbReference type="InterPro" id="IPR024072">
    <property type="entry name" value="DHFR-like_dom_sf"/>
</dbReference>
<dbReference type="Pfam" id="PF01872">
    <property type="entry name" value="RibD_C"/>
    <property type="match status" value="1"/>
</dbReference>
<dbReference type="Gene3D" id="3.40.430.10">
    <property type="entry name" value="Dihydrofolate Reductase, subunit A"/>
    <property type="match status" value="1"/>
</dbReference>
<dbReference type="SUPFAM" id="SSF53597">
    <property type="entry name" value="Dihydrofolate reductase-like"/>
    <property type="match status" value="1"/>
</dbReference>
<reference evidence="2 3" key="1">
    <citation type="submission" date="2020-08" db="EMBL/GenBank/DDBJ databases">
        <title>Genomic Encyclopedia of Type Strains, Phase IV (KMG-IV): sequencing the most valuable type-strain genomes for metagenomic binning, comparative biology and taxonomic classification.</title>
        <authorList>
            <person name="Goeker M."/>
        </authorList>
    </citation>
    <scope>NUCLEOTIDE SEQUENCE [LARGE SCALE GENOMIC DNA]</scope>
    <source>
        <strain evidence="2 3">DSM 21793</strain>
    </source>
</reference>
<dbReference type="EMBL" id="JACIDK010000002">
    <property type="protein sequence ID" value="MBB3890924.1"/>
    <property type="molecule type" value="Genomic_DNA"/>
</dbReference>
<gene>
    <name evidence="2" type="ORF">GGQ61_001641</name>
</gene>
<feature type="domain" description="Bacterial bifunctional deaminase-reductase C-terminal" evidence="1">
    <location>
        <begin position="8"/>
        <end position="166"/>
    </location>
</feature>
<evidence type="ECO:0000259" key="1">
    <source>
        <dbReference type="Pfam" id="PF01872"/>
    </source>
</evidence>
<protein>
    <submittedName>
        <fullName evidence="2">Dihydrofolate reductase</fullName>
    </submittedName>
</protein>
<dbReference type="InterPro" id="IPR050765">
    <property type="entry name" value="Riboflavin_Biosynth_HTPR"/>
</dbReference>
<dbReference type="Proteomes" id="UP000530564">
    <property type="component" value="Unassembled WGS sequence"/>
</dbReference>
<comment type="caution">
    <text evidence="2">The sequence shown here is derived from an EMBL/GenBank/DDBJ whole genome shotgun (WGS) entry which is preliminary data.</text>
</comment>
<dbReference type="PANTHER" id="PTHR38011">
    <property type="entry name" value="DIHYDROFOLATE REDUCTASE FAMILY PROTEIN (AFU_ORTHOLOGUE AFUA_8G06820)"/>
    <property type="match status" value="1"/>
</dbReference>
<proteinExistence type="predicted"/>
<dbReference type="GO" id="GO:0009231">
    <property type="term" value="P:riboflavin biosynthetic process"/>
    <property type="evidence" value="ECO:0007669"/>
    <property type="project" value="InterPro"/>
</dbReference>
<dbReference type="GO" id="GO:0008703">
    <property type="term" value="F:5-amino-6-(5-phosphoribosylamino)uracil reductase activity"/>
    <property type="evidence" value="ECO:0007669"/>
    <property type="project" value="InterPro"/>
</dbReference>
<dbReference type="InterPro" id="IPR002734">
    <property type="entry name" value="RibDG_C"/>
</dbReference>
<dbReference type="PANTHER" id="PTHR38011:SF11">
    <property type="entry name" value="2,5-DIAMINO-6-RIBOSYLAMINO-4(3H)-PYRIMIDINONE 5'-PHOSPHATE REDUCTASE"/>
    <property type="match status" value="1"/>
</dbReference>
<evidence type="ECO:0000313" key="3">
    <source>
        <dbReference type="Proteomes" id="UP000530564"/>
    </source>
</evidence>